<reference evidence="1" key="1">
    <citation type="submission" date="2019-09" db="EMBL/GenBank/DDBJ databases">
        <title>Characterisation of the sponge microbiome using genome-centric metagenomics.</title>
        <authorList>
            <person name="Engelberts J.P."/>
            <person name="Robbins S.J."/>
            <person name="De Goeij J.M."/>
            <person name="Aranda M."/>
            <person name="Bell S.C."/>
            <person name="Webster N.S."/>
        </authorList>
    </citation>
    <scope>NUCLEOTIDE SEQUENCE</scope>
    <source>
        <strain evidence="1">SB0675_bin_29</strain>
    </source>
</reference>
<gene>
    <name evidence="1" type="ORF">F4148_11655</name>
</gene>
<keyword evidence="1" id="KW-0560">Oxidoreductase</keyword>
<proteinExistence type="predicted"/>
<dbReference type="InterPro" id="IPR008775">
    <property type="entry name" value="Phytyl_CoA_dOase-like"/>
</dbReference>
<dbReference type="PANTHER" id="PTHR20883">
    <property type="entry name" value="PHYTANOYL-COA DIOXYGENASE DOMAIN CONTAINING 1"/>
    <property type="match status" value="1"/>
</dbReference>
<dbReference type="PANTHER" id="PTHR20883:SF46">
    <property type="entry name" value="PHYTANOYL-COA HYDROXYLASE"/>
    <property type="match status" value="1"/>
</dbReference>
<dbReference type="Gene3D" id="2.60.120.620">
    <property type="entry name" value="q2cbj1_9rhob like domain"/>
    <property type="match status" value="1"/>
</dbReference>
<accession>A0A6B1G5B9</accession>
<dbReference type="SUPFAM" id="SSF51197">
    <property type="entry name" value="Clavaminate synthase-like"/>
    <property type="match status" value="1"/>
</dbReference>
<protein>
    <submittedName>
        <fullName evidence="1">Phytanoyl-CoA dioxygenase family protein</fullName>
    </submittedName>
</protein>
<organism evidence="1">
    <name type="scientific">Caldilineaceae bacterium SB0675_bin_29</name>
    <dbReference type="NCBI Taxonomy" id="2605266"/>
    <lineage>
        <taxon>Bacteria</taxon>
        <taxon>Bacillati</taxon>
        <taxon>Chloroflexota</taxon>
        <taxon>Caldilineae</taxon>
        <taxon>Caldilineales</taxon>
        <taxon>Caldilineaceae</taxon>
    </lineage>
</organism>
<keyword evidence="1" id="KW-0223">Dioxygenase</keyword>
<dbReference type="EMBL" id="VYDA01000425">
    <property type="protein sequence ID" value="MYH62375.1"/>
    <property type="molecule type" value="Genomic_DNA"/>
</dbReference>
<sequence>MTTDLESLFRIPGPSGADIESFHNDGYIAFPDVFTDHARESLIREIEGLDQVREFVSQLQANRGEPNAYFIRPWNDRGPYSDQLIDDPFITALLTATIGKDYHFCHSALNIAPRGIGPIRYHQDHHHWKHENPINLAERDRYYVQILYYLNGFSLGDRNLKVIPGSHRVAPTEDAAPDRARASEFPSRLLAGEFDAEAGRPLREKRLELPPGSMVYINARIFHGVEPKPIDSPQPYRIFNIDIFKEAGPPHRHTQEIPSEWLARADSHRKRLFLREAYSEGCWEWK</sequence>
<dbReference type="GO" id="GO:0016706">
    <property type="term" value="F:2-oxoglutarate-dependent dioxygenase activity"/>
    <property type="evidence" value="ECO:0007669"/>
    <property type="project" value="UniProtKB-ARBA"/>
</dbReference>
<dbReference type="Pfam" id="PF05721">
    <property type="entry name" value="PhyH"/>
    <property type="match status" value="1"/>
</dbReference>
<name>A0A6B1G5B9_9CHLR</name>
<dbReference type="GO" id="GO:0005506">
    <property type="term" value="F:iron ion binding"/>
    <property type="evidence" value="ECO:0007669"/>
    <property type="project" value="UniProtKB-ARBA"/>
</dbReference>
<dbReference type="AlphaFoldDB" id="A0A6B1G5B9"/>
<evidence type="ECO:0000313" key="1">
    <source>
        <dbReference type="EMBL" id="MYH62375.1"/>
    </source>
</evidence>
<comment type="caution">
    <text evidence="1">The sequence shown here is derived from an EMBL/GenBank/DDBJ whole genome shotgun (WGS) entry which is preliminary data.</text>
</comment>